<protein>
    <submittedName>
        <fullName evidence="2">Uncharacterized protein</fullName>
    </submittedName>
</protein>
<feature type="compositionally biased region" description="Basic and acidic residues" evidence="1">
    <location>
        <begin position="21"/>
        <end position="34"/>
    </location>
</feature>
<reference evidence="2 3" key="1">
    <citation type="journal article" date="2018" name="Front. Plant Sci.">
        <title>Red Clover (Trifolium pratense) and Zigzag Clover (T. medium) - A Picture of Genomic Similarities and Differences.</title>
        <authorList>
            <person name="Dluhosova J."/>
            <person name="Istvanek J."/>
            <person name="Nedelnik J."/>
            <person name="Repkova J."/>
        </authorList>
    </citation>
    <scope>NUCLEOTIDE SEQUENCE [LARGE SCALE GENOMIC DNA]</scope>
    <source>
        <strain evidence="3">cv. 10/8</strain>
        <tissue evidence="2">Leaf</tissue>
    </source>
</reference>
<dbReference type="Proteomes" id="UP000265520">
    <property type="component" value="Unassembled WGS sequence"/>
</dbReference>
<comment type="caution">
    <text evidence="2">The sequence shown here is derived from an EMBL/GenBank/DDBJ whole genome shotgun (WGS) entry which is preliminary data.</text>
</comment>
<proteinExistence type="predicted"/>
<evidence type="ECO:0000256" key="1">
    <source>
        <dbReference type="SAM" id="MobiDB-lite"/>
    </source>
</evidence>
<name>A0A392S7I9_9FABA</name>
<dbReference type="AlphaFoldDB" id="A0A392S7I9"/>
<keyword evidence="3" id="KW-1185">Reference proteome</keyword>
<evidence type="ECO:0000313" key="3">
    <source>
        <dbReference type="Proteomes" id="UP000265520"/>
    </source>
</evidence>
<feature type="region of interest" description="Disordered" evidence="1">
    <location>
        <begin position="1"/>
        <end position="34"/>
    </location>
</feature>
<organism evidence="2 3">
    <name type="scientific">Trifolium medium</name>
    <dbReference type="NCBI Taxonomy" id="97028"/>
    <lineage>
        <taxon>Eukaryota</taxon>
        <taxon>Viridiplantae</taxon>
        <taxon>Streptophyta</taxon>
        <taxon>Embryophyta</taxon>
        <taxon>Tracheophyta</taxon>
        <taxon>Spermatophyta</taxon>
        <taxon>Magnoliopsida</taxon>
        <taxon>eudicotyledons</taxon>
        <taxon>Gunneridae</taxon>
        <taxon>Pentapetalae</taxon>
        <taxon>rosids</taxon>
        <taxon>fabids</taxon>
        <taxon>Fabales</taxon>
        <taxon>Fabaceae</taxon>
        <taxon>Papilionoideae</taxon>
        <taxon>50 kb inversion clade</taxon>
        <taxon>NPAAA clade</taxon>
        <taxon>Hologalegina</taxon>
        <taxon>IRL clade</taxon>
        <taxon>Trifolieae</taxon>
        <taxon>Trifolium</taxon>
    </lineage>
</organism>
<evidence type="ECO:0000313" key="2">
    <source>
        <dbReference type="EMBL" id="MCI44788.1"/>
    </source>
</evidence>
<sequence>MSEKTLNLPSVQVEKNTSMELSRDVYRLPEDETR</sequence>
<feature type="compositionally biased region" description="Polar residues" evidence="1">
    <location>
        <begin position="1"/>
        <end position="20"/>
    </location>
</feature>
<feature type="non-terminal residue" evidence="2">
    <location>
        <position position="34"/>
    </location>
</feature>
<accession>A0A392S7I9</accession>
<dbReference type="EMBL" id="LXQA010335236">
    <property type="protein sequence ID" value="MCI44788.1"/>
    <property type="molecule type" value="Genomic_DNA"/>
</dbReference>